<dbReference type="InterPro" id="IPR002641">
    <property type="entry name" value="PNPLA_dom"/>
</dbReference>
<evidence type="ECO:0000259" key="5">
    <source>
        <dbReference type="PROSITE" id="PS51635"/>
    </source>
</evidence>
<dbReference type="Gene3D" id="3.40.1090.10">
    <property type="entry name" value="Cytosolic phospholipase A2 catalytic domain"/>
    <property type="match status" value="2"/>
</dbReference>
<gene>
    <name evidence="6" type="ORF">NWE54_03635</name>
</gene>
<sequence length="372" mass="41162">MVSNNSGDGMNVLVLQGGGALGSYQGGVVQAAFEAESHVDWVAGVSIGAINSALVAGNPIPRRVERIRAFWDLVSSGPELPWQPADGLHAAINEFSAALVTVTGVSGFFQHHFPPRALYGAGLPGPISYYDTSPLRETLLTLVDFDLINSRQTRLSVGAVDVETGNVVYFDNFKETIRPEHIMASGALPPGFPPVEIDGRHYWDGGLVSNTPLQYVLDCAVDEDMSILQVDLFPSRGPMPATMDEANVREKDIRYSSRTRLNTDMQVELHRSKEAIRHLLQKLPPELRDDPDVKHLAERSREPAIAVLQLIYRSRPYESSAKDYEFSRTTMLEHWAAGLADAQRSLDHPDWKNRKRHERGIAVYDLTRPGGQ</sequence>
<keyword evidence="1 4" id="KW-0378">Hydrolase</keyword>
<keyword evidence="2 4" id="KW-0442">Lipid degradation</keyword>
<dbReference type="InterPro" id="IPR016035">
    <property type="entry name" value="Acyl_Trfase/lysoPLipase"/>
</dbReference>
<dbReference type="PROSITE" id="PS51635">
    <property type="entry name" value="PNPLA"/>
    <property type="match status" value="1"/>
</dbReference>
<evidence type="ECO:0000256" key="3">
    <source>
        <dbReference type="ARBA" id="ARBA00023098"/>
    </source>
</evidence>
<dbReference type="Pfam" id="PF12536">
    <property type="entry name" value="DUF3734"/>
    <property type="match status" value="1"/>
</dbReference>
<reference evidence="6" key="1">
    <citation type="submission" date="2022-08" db="EMBL/GenBank/DDBJ databases">
        <title>Complete Genome Sequences of 2 Bosea sp. soil isolates.</title>
        <authorList>
            <person name="Alvarez Arevalo M."/>
            <person name="Sterndorff E.B."/>
            <person name="Faurdal D."/>
            <person name="Joergensen T.S."/>
            <person name="Weber T."/>
        </authorList>
    </citation>
    <scope>NUCLEOTIDE SEQUENCE</scope>
    <source>
        <strain evidence="6">NBC_00436</strain>
    </source>
</reference>
<dbReference type="SUPFAM" id="SSF52151">
    <property type="entry name" value="FabD/lysophospholipase-like"/>
    <property type="match status" value="1"/>
</dbReference>
<dbReference type="InterPro" id="IPR021095">
    <property type="entry name" value="DUF3734"/>
</dbReference>
<dbReference type="Pfam" id="PF01734">
    <property type="entry name" value="Patatin"/>
    <property type="match status" value="1"/>
</dbReference>
<feature type="short sequence motif" description="GXSXG" evidence="4">
    <location>
        <begin position="44"/>
        <end position="48"/>
    </location>
</feature>
<dbReference type="PANTHER" id="PTHR14226">
    <property type="entry name" value="NEUROPATHY TARGET ESTERASE/SWISS CHEESE D.MELANOGASTER"/>
    <property type="match status" value="1"/>
</dbReference>
<evidence type="ECO:0000256" key="1">
    <source>
        <dbReference type="ARBA" id="ARBA00022801"/>
    </source>
</evidence>
<proteinExistence type="predicted"/>
<feature type="short sequence motif" description="GXGXXG" evidence="4">
    <location>
        <begin position="17"/>
        <end position="22"/>
    </location>
</feature>
<dbReference type="InterPro" id="IPR050301">
    <property type="entry name" value="NTE"/>
</dbReference>
<feature type="short sequence motif" description="DGA/G" evidence="4">
    <location>
        <begin position="204"/>
        <end position="206"/>
    </location>
</feature>
<feature type="active site" description="Nucleophile" evidence="4">
    <location>
        <position position="46"/>
    </location>
</feature>
<dbReference type="CDD" id="cd07209">
    <property type="entry name" value="Pat_hypo_Ecoli_Z1214_like"/>
    <property type="match status" value="1"/>
</dbReference>
<keyword evidence="3 4" id="KW-0443">Lipid metabolism</keyword>
<name>A0A9E7ZVD5_9HYPH</name>
<accession>A0A9E7ZVD5</accession>
<protein>
    <submittedName>
        <fullName evidence="6">Patatin-like phospholipase family protein</fullName>
    </submittedName>
</protein>
<dbReference type="EMBL" id="CP102774">
    <property type="protein sequence ID" value="UZF87891.1"/>
    <property type="molecule type" value="Genomic_DNA"/>
</dbReference>
<feature type="domain" description="PNPLA" evidence="5">
    <location>
        <begin position="13"/>
        <end position="217"/>
    </location>
</feature>
<dbReference type="AlphaFoldDB" id="A0A9E7ZVD5"/>
<dbReference type="PANTHER" id="PTHR14226:SF57">
    <property type="entry name" value="BLR7027 PROTEIN"/>
    <property type="match status" value="1"/>
</dbReference>
<feature type="active site" description="Proton acceptor" evidence="4">
    <location>
        <position position="204"/>
    </location>
</feature>
<evidence type="ECO:0000313" key="6">
    <source>
        <dbReference type="EMBL" id="UZF87891.1"/>
    </source>
</evidence>
<evidence type="ECO:0000256" key="2">
    <source>
        <dbReference type="ARBA" id="ARBA00022963"/>
    </source>
</evidence>
<dbReference type="GO" id="GO:0016042">
    <property type="term" value="P:lipid catabolic process"/>
    <property type="evidence" value="ECO:0007669"/>
    <property type="project" value="UniProtKB-UniRule"/>
</dbReference>
<evidence type="ECO:0000256" key="4">
    <source>
        <dbReference type="PROSITE-ProRule" id="PRU01161"/>
    </source>
</evidence>
<organism evidence="6">
    <name type="scientific">Bosea sp. NBC_00436</name>
    <dbReference type="NCBI Taxonomy" id="2969620"/>
    <lineage>
        <taxon>Bacteria</taxon>
        <taxon>Pseudomonadati</taxon>
        <taxon>Pseudomonadota</taxon>
        <taxon>Alphaproteobacteria</taxon>
        <taxon>Hyphomicrobiales</taxon>
        <taxon>Boseaceae</taxon>
        <taxon>Bosea</taxon>
    </lineage>
</organism>
<dbReference type="GO" id="GO:0016787">
    <property type="term" value="F:hydrolase activity"/>
    <property type="evidence" value="ECO:0007669"/>
    <property type="project" value="UniProtKB-UniRule"/>
</dbReference>